<dbReference type="EMBL" id="JAUKUD010000006">
    <property type="protein sequence ID" value="KAK0741118.1"/>
    <property type="molecule type" value="Genomic_DNA"/>
</dbReference>
<accession>A0AA40K047</accession>
<sequence length="84" mass="9755">MHNLVPMIWGGFFLEFWYGRSFLFVPGWMTTCTWEAWVWGLRLCPFYDEDGYDWGPLLEGGPSEPGARIFLFCSPERHVVAACT</sequence>
<gene>
    <name evidence="1" type="ORF">B0T18DRAFT_419491</name>
</gene>
<organism evidence="1 2">
    <name type="scientific">Schizothecium vesticola</name>
    <dbReference type="NCBI Taxonomy" id="314040"/>
    <lineage>
        <taxon>Eukaryota</taxon>
        <taxon>Fungi</taxon>
        <taxon>Dikarya</taxon>
        <taxon>Ascomycota</taxon>
        <taxon>Pezizomycotina</taxon>
        <taxon>Sordariomycetes</taxon>
        <taxon>Sordariomycetidae</taxon>
        <taxon>Sordariales</taxon>
        <taxon>Schizotheciaceae</taxon>
        <taxon>Schizothecium</taxon>
    </lineage>
</organism>
<reference evidence="1" key="1">
    <citation type="submission" date="2023-06" db="EMBL/GenBank/DDBJ databases">
        <title>Genome-scale phylogeny and comparative genomics of the fungal order Sordariales.</title>
        <authorList>
            <consortium name="Lawrence Berkeley National Laboratory"/>
            <person name="Hensen N."/>
            <person name="Bonometti L."/>
            <person name="Westerberg I."/>
            <person name="Brannstrom I.O."/>
            <person name="Guillou S."/>
            <person name="Cros-Aarteil S."/>
            <person name="Calhoun S."/>
            <person name="Haridas S."/>
            <person name="Kuo A."/>
            <person name="Mondo S."/>
            <person name="Pangilinan J."/>
            <person name="Riley R."/>
            <person name="LaButti K."/>
            <person name="Andreopoulos B."/>
            <person name="Lipzen A."/>
            <person name="Chen C."/>
            <person name="Yanf M."/>
            <person name="Daum C."/>
            <person name="Ng V."/>
            <person name="Clum A."/>
            <person name="Steindorff A."/>
            <person name="Ohm R."/>
            <person name="Martin F."/>
            <person name="Silar P."/>
            <person name="Natvig D."/>
            <person name="Lalanne C."/>
            <person name="Gautier V."/>
            <person name="Ament-velasquez S.L."/>
            <person name="Kruys A."/>
            <person name="Hutchinson M.I."/>
            <person name="Powell A.J."/>
            <person name="Barry K."/>
            <person name="Miller A.N."/>
            <person name="Grigoriev I.V."/>
            <person name="Debuchy R."/>
            <person name="Gladieux P."/>
            <person name="Thoren M.H."/>
            <person name="Johannesson H."/>
        </authorList>
    </citation>
    <scope>NUCLEOTIDE SEQUENCE</scope>
    <source>
        <strain evidence="1">SMH3187-1</strain>
    </source>
</reference>
<proteinExistence type="predicted"/>
<comment type="caution">
    <text evidence="1">The sequence shown here is derived from an EMBL/GenBank/DDBJ whole genome shotgun (WGS) entry which is preliminary data.</text>
</comment>
<protein>
    <submittedName>
        <fullName evidence="1">Uncharacterized protein</fullName>
    </submittedName>
</protein>
<evidence type="ECO:0000313" key="2">
    <source>
        <dbReference type="Proteomes" id="UP001172155"/>
    </source>
</evidence>
<name>A0AA40K047_9PEZI</name>
<evidence type="ECO:0000313" key="1">
    <source>
        <dbReference type="EMBL" id="KAK0741118.1"/>
    </source>
</evidence>
<keyword evidence="2" id="KW-1185">Reference proteome</keyword>
<dbReference type="Proteomes" id="UP001172155">
    <property type="component" value="Unassembled WGS sequence"/>
</dbReference>
<dbReference type="AlphaFoldDB" id="A0AA40K047"/>